<evidence type="ECO:0000259" key="3">
    <source>
        <dbReference type="Pfam" id="PF00326"/>
    </source>
</evidence>
<proteinExistence type="predicted"/>
<feature type="domain" description="Peptidase S9 prolyl oligopeptidase catalytic" evidence="3">
    <location>
        <begin position="649"/>
        <end position="803"/>
    </location>
</feature>
<keyword evidence="1" id="KW-0378">Hydrolase</keyword>
<evidence type="ECO:0000313" key="5">
    <source>
        <dbReference type="Proteomes" id="UP000765802"/>
    </source>
</evidence>
<gene>
    <name evidence="4" type="ORF">BC349_14620</name>
</gene>
<dbReference type="SUPFAM" id="SSF82171">
    <property type="entry name" value="DPP6 N-terminal domain-like"/>
    <property type="match status" value="1"/>
</dbReference>
<accession>A0ABR7MBF4</accession>
<organism evidence="4 5">
    <name type="scientific">Flavihumibacter stibioxidans</name>
    <dbReference type="NCBI Taxonomy" id="1834163"/>
    <lineage>
        <taxon>Bacteria</taxon>
        <taxon>Pseudomonadati</taxon>
        <taxon>Bacteroidota</taxon>
        <taxon>Chitinophagia</taxon>
        <taxon>Chitinophagales</taxon>
        <taxon>Chitinophagaceae</taxon>
        <taxon>Flavihumibacter</taxon>
    </lineage>
</organism>
<comment type="caution">
    <text evidence="4">The sequence shown here is derived from an EMBL/GenBank/DDBJ whole genome shotgun (WGS) entry which is preliminary data.</text>
</comment>
<evidence type="ECO:0000256" key="2">
    <source>
        <dbReference type="SAM" id="SignalP"/>
    </source>
</evidence>
<evidence type="ECO:0000256" key="1">
    <source>
        <dbReference type="ARBA" id="ARBA00022801"/>
    </source>
</evidence>
<dbReference type="SUPFAM" id="SSF53474">
    <property type="entry name" value="alpha/beta-Hydrolases"/>
    <property type="match status" value="1"/>
</dbReference>
<dbReference type="InterPro" id="IPR001375">
    <property type="entry name" value="Peptidase_S9_cat"/>
</dbReference>
<dbReference type="EMBL" id="MBUA01000027">
    <property type="protein sequence ID" value="MBC6492292.1"/>
    <property type="molecule type" value="Genomic_DNA"/>
</dbReference>
<keyword evidence="5" id="KW-1185">Reference proteome</keyword>
<dbReference type="Pfam" id="PF00326">
    <property type="entry name" value="Peptidase_S9"/>
    <property type="match status" value="1"/>
</dbReference>
<feature type="chain" id="PRO_5045484535" evidence="2">
    <location>
        <begin position="20"/>
        <end position="810"/>
    </location>
</feature>
<dbReference type="Gene3D" id="3.40.50.1820">
    <property type="entry name" value="alpha/beta hydrolase"/>
    <property type="match status" value="1"/>
</dbReference>
<dbReference type="RefSeq" id="WP_187257600.1">
    <property type="nucleotide sequence ID" value="NZ_JBHULF010000006.1"/>
</dbReference>
<reference evidence="4 5" key="1">
    <citation type="submission" date="2016-07" db="EMBL/GenBank/DDBJ databases">
        <title>Genome analysis of Flavihumibacter stibioxidans YS-17.</title>
        <authorList>
            <person name="Shi K."/>
            <person name="Han Y."/>
            <person name="Wang G."/>
        </authorList>
    </citation>
    <scope>NUCLEOTIDE SEQUENCE [LARGE SCALE GENOMIC DNA]</scope>
    <source>
        <strain evidence="4 5">YS-17</strain>
    </source>
</reference>
<feature type="signal peptide" evidence="2">
    <location>
        <begin position="1"/>
        <end position="19"/>
    </location>
</feature>
<sequence>MRRILLVALAGLFVQAGFSQDAFQYQTPPKDIVDLALARPTPSVSINGKGTWMLMMERASFPSVEELAQPEFRVAGIRWNPANFGGSRQSYFNGIQVRDIKTGAVRSVSGLPENLRGTNLSWSPGQESFAFLHYGNNRVDLYVVNITTASARRINGQPVNDVMGTAYGWQTDSSILYKAAANVNQSVPVQPKAPSGPVVQESLGKAAASRTYQDLIKSPYDEAVFEYYAGAQLYRVSLGKSGTEEKKLGEPAIFRSFSISPDKQYLLTATIRKPFSYLVPWSGFPTQYDVVNMEGKLVRTIASNPSSEGAPIGFDDVVTFPRNIDWRDDEPATIFYVQALDKGLGRTKSEFRDAVYTLGANGNEQPKELVRTKRRFRGIEWGNSETALLYEGMFADRKTRINLLNPLTGKADSLHERSSNDAYNELGTPVTTRNQYGRQVLQILKNGNILLTSSGASDKGDLPLLRSLNLKTRAVKELWRCQEGVYEYVVSVLDAEKGNFITRRESPTETPNYLLKNFMKPKTAAVALTSFTNPYPQLEGVSKEKISYKRADGIDLTATLYLPKGYDAKKDGPLPLLIWAYPREYKSAADAAQVRGSKYTFTGVSYGGPIFWATQGYAVMDNAEMPIVGEGSKEPNDNFIPQLYLNAHAAIQAAASRGVGDSTRVGVGGHSYGAFMTANLLAHTNLFKAGIARSGAYNRTLTPFGFQAEERTYWQAPEVYYNMSPFSFANKIKTPLLLIHGEMDNNSGTFPIQSERLYNAVKGHGGTARFITLPYESHGYAGKENILHMLWEQHQWLEKYVKKANEKKSF</sequence>
<protein>
    <submittedName>
        <fullName evidence="4">Peptidase S9</fullName>
    </submittedName>
</protein>
<dbReference type="PANTHER" id="PTHR42776:SF28">
    <property type="entry name" value="GLUTAMYL ENDOPEPTIDASE, CHLOROPLASTIC-RELATED"/>
    <property type="match status" value="1"/>
</dbReference>
<name>A0ABR7MBF4_9BACT</name>
<dbReference type="InterPro" id="IPR011042">
    <property type="entry name" value="6-blade_b-propeller_TolB-like"/>
</dbReference>
<dbReference type="InterPro" id="IPR029058">
    <property type="entry name" value="AB_hydrolase_fold"/>
</dbReference>
<dbReference type="PANTHER" id="PTHR42776">
    <property type="entry name" value="SERINE PEPTIDASE S9 FAMILY MEMBER"/>
    <property type="match status" value="1"/>
</dbReference>
<dbReference type="Proteomes" id="UP000765802">
    <property type="component" value="Unassembled WGS sequence"/>
</dbReference>
<keyword evidence="2" id="KW-0732">Signal</keyword>
<evidence type="ECO:0000313" key="4">
    <source>
        <dbReference type="EMBL" id="MBC6492292.1"/>
    </source>
</evidence>
<dbReference type="Gene3D" id="2.120.10.30">
    <property type="entry name" value="TolB, C-terminal domain"/>
    <property type="match status" value="1"/>
</dbReference>